<accession>A0ABV5WBY2</accession>
<dbReference type="Pfam" id="PF03466">
    <property type="entry name" value="LysR_substrate"/>
    <property type="match status" value="1"/>
</dbReference>
<sequence>MELRQLKYFVEVAKREHISEAADALHIAQSAVSRQISNLEEELGIPLLKREGRNIKLTPVGKLFAEHAIIALQAIDNAKQKIDEYLDPERGTVRVGFPSSLASHILPEVISAFKKAYPNVSFHLRQGSNHFLMDAIKQSDIDLAFIGPAPTRDPDLRVDVLFKEKIVALLPDTHPLAAQTHISLRMLANDSFIFFPNGFILRKLAVDACLQAGFHPSVPFEGEDLDAIKGLVSAGIGVTLLPEVTLYETLPKNTVRIQIRDPEVTRKVGLISPQHRELAPSEKLFYDFVKGYFEGLLSINF</sequence>
<evidence type="ECO:0000256" key="3">
    <source>
        <dbReference type="ARBA" id="ARBA00023125"/>
    </source>
</evidence>
<dbReference type="RefSeq" id="WP_129726432.1">
    <property type="nucleotide sequence ID" value="NZ_JBHMAF010000020.1"/>
</dbReference>
<evidence type="ECO:0000256" key="1">
    <source>
        <dbReference type="ARBA" id="ARBA00009437"/>
    </source>
</evidence>
<dbReference type="InterPro" id="IPR036388">
    <property type="entry name" value="WH-like_DNA-bd_sf"/>
</dbReference>
<dbReference type="InterPro" id="IPR036390">
    <property type="entry name" value="WH_DNA-bd_sf"/>
</dbReference>
<feature type="domain" description="HTH lysR-type" evidence="5">
    <location>
        <begin position="1"/>
        <end position="58"/>
    </location>
</feature>
<dbReference type="SUPFAM" id="SSF46785">
    <property type="entry name" value="Winged helix' DNA-binding domain"/>
    <property type="match status" value="1"/>
</dbReference>
<keyword evidence="7" id="KW-1185">Reference proteome</keyword>
<dbReference type="Gene3D" id="3.40.190.290">
    <property type="match status" value="1"/>
</dbReference>
<evidence type="ECO:0000259" key="5">
    <source>
        <dbReference type="PROSITE" id="PS50931"/>
    </source>
</evidence>
<evidence type="ECO:0000313" key="7">
    <source>
        <dbReference type="Proteomes" id="UP001589609"/>
    </source>
</evidence>
<dbReference type="EMBL" id="JBHMAF010000020">
    <property type="protein sequence ID" value="MFB9758088.1"/>
    <property type="molecule type" value="Genomic_DNA"/>
</dbReference>
<comment type="similarity">
    <text evidence="1">Belongs to the LysR transcriptional regulatory family.</text>
</comment>
<dbReference type="CDD" id="cd08434">
    <property type="entry name" value="PBP2_GltC_like"/>
    <property type="match status" value="1"/>
</dbReference>
<dbReference type="InterPro" id="IPR000847">
    <property type="entry name" value="LysR_HTH_N"/>
</dbReference>
<comment type="caution">
    <text evidence="6">The sequence shown here is derived from an EMBL/GenBank/DDBJ whole genome shotgun (WGS) entry which is preliminary data.</text>
</comment>
<dbReference type="PANTHER" id="PTHR30346:SF28">
    <property type="entry name" value="HTH-TYPE TRANSCRIPTIONAL REGULATOR CYNR"/>
    <property type="match status" value="1"/>
</dbReference>
<keyword evidence="4" id="KW-0804">Transcription</keyword>
<dbReference type="PROSITE" id="PS50931">
    <property type="entry name" value="HTH_LYSR"/>
    <property type="match status" value="1"/>
</dbReference>
<evidence type="ECO:0000313" key="6">
    <source>
        <dbReference type="EMBL" id="MFB9758088.1"/>
    </source>
</evidence>
<dbReference type="Proteomes" id="UP001589609">
    <property type="component" value="Unassembled WGS sequence"/>
</dbReference>
<dbReference type="Pfam" id="PF00126">
    <property type="entry name" value="HTH_1"/>
    <property type="match status" value="1"/>
</dbReference>
<evidence type="ECO:0000256" key="2">
    <source>
        <dbReference type="ARBA" id="ARBA00023015"/>
    </source>
</evidence>
<evidence type="ECO:0000256" key="4">
    <source>
        <dbReference type="ARBA" id="ARBA00023163"/>
    </source>
</evidence>
<dbReference type="PANTHER" id="PTHR30346">
    <property type="entry name" value="TRANSCRIPTIONAL DUAL REGULATOR HCAR-RELATED"/>
    <property type="match status" value="1"/>
</dbReference>
<name>A0ABV5WBY2_9BACI</name>
<gene>
    <name evidence="6" type="ORF">ACFFMS_05985</name>
</gene>
<dbReference type="Gene3D" id="1.10.10.10">
    <property type="entry name" value="Winged helix-like DNA-binding domain superfamily/Winged helix DNA-binding domain"/>
    <property type="match status" value="1"/>
</dbReference>
<organism evidence="6 7">
    <name type="scientific">Ectobacillus funiculus</name>
    <dbReference type="NCBI Taxonomy" id="137993"/>
    <lineage>
        <taxon>Bacteria</taxon>
        <taxon>Bacillati</taxon>
        <taxon>Bacillota</taxon>
        <taxon>Bacilli</taxon>
        <taxon>Bacillales</taxon>
        <taxon>Bacillaceae</taxon>
        <taxon>Ectobacillus</taxon>
    </lineage>
</organism>
<dbReference type="PRINTS" id="PR00039">
    <property type="entry name" value="HTHLYSR"/>
</dbReference>
<dbReference type="InterPro" id="IPR005119">
    <property type="entry name" value="LysR_subst-bd"/>
</dbReference>
<proteinExistence type="inferred from homology"/>
<reference evidence="6 7" key="1">
    <citation type="submission" date="2024-09" db="EMBL/GenBank/DDBJ databases">
        <authorList>
            <person name="Sun Q."/>
            <person name="Mori K."/>
        </authorList>
    </citation>
    <scope>NUCLEOTIDE SEQUENCE [LARGE SCALE GENOMIC DNA]</scope>
    <source>
        <strain evidence="6 7">JCM 11201</strain>
    </source>
</reference>
<dbReference type="SUPFAM" id="SSF53850">
    <property type="entry name" value="Periplasmic binding protein-like II"/>
    <property type="match status" value="1"/>
</dbReference>
<protein>
    <submittedName>
        <fullName evidence="6">LysR family transcriptional regulator</fullName>
    </submittedName>
</protein>
<keyword evidence="3" id="KW-0238">DNA-binding</keyword>
<keyword evidence="2" id="KW-0805">Transcription regulation</keyword>